<proteinExistence type="predicted"/>
<evidence type="ECO:0000313" key="1">
    <source>
        <dbReference type="EMBL" id="KFL29511.1"/>
    </source>
</evidence>
<comment type="caution">
    <text evidence="1">The sequence shown here is derived from an EMBL/GenBank/DDBJ whole genome shotgun (WGS) entry which is preliminary data.</text>
</comment>
<accession>A0A087LY08</accession>
<protein>
    <submittedName>
        <fullName evidence="1">Uncharacterized protein</fullName>
    </submittedName>
</protein>
<dbReference type="AlphaFoldDB" id="A0A087LY08"/>
<gene>
    <name evidence="1" type="ORF">JP75_20805</name>
</gene>
<dbReference type="OrthoDB" id="7950902at2"/>
<dbReference type="RefSeq" id="WP_035086357.1">
    <property type="nucleotide sequence ID" value="NZ_JQGC01000025.1"/>
</dbReference>
<organism evidence="1 2">
    <name type="scientific">Devosia riboflavina</name>
    <dbReference type="NCBI Taxonomy" id="46914"/>
    <lineage>
        <taxon>Bacteria</taxon>
        <taxon>Pseudomonadati</taxon>
        <taxon>Pseudomonadota</taxon>
        <taxon>Alphaproteobacteria</taxon>
        <taxon>Hyphomicrobiales</taxon>
        <taxon>Devosiaceae</taxon>
        <taxon>Devosia</taxon>
    </lineage>
</organism>
<dbReference type="Proteomes" id="UP000028981">
    <property type="component" value="Unassembled WGS sequence"/>
</dbReference>
<sequence>MIADFRYQTVPGRDQVVIKLFWENNEPMGRVIVPSAIEQEMDEADMPKAETFPVFTAIGYGVLLAGKSQRPLCLTGDRSVWDTNWGRLKEAH</sequence>
<name>A0A087LY08_9HYPH</name>
<dbReference type="EMBL" id="JQGC01000025">
    <property type="protein sequence ID" value="KFL29511.1"/>
    <property type="molecule type" value="Genomic_DNA"/>
</dbReference>
<evidence type="ECO:0000313" key="2">
    <source>
        <dbReference type="Proteomes" id="UP000028981"/>
    </source>
</evidence>
<reference evidence="1 2" key="1">
    <citation type="submission" date="2014-08" db="EMBL/GenBank/DDBJ databases">
        <authorList>
            <person name="Hassan Y.I."/>
            <person name="Lepp D."/>
            <person name="Zhou T."/>
        </authorList>
    </citation>
    <scope>NUCLEOTIDE SEQUENCE [LARGE SCALE GENOMIC DNA]</scope>
    <source>
        <strain evidence="1 2">IFO13584</strain>
    </source>
</reference>
<keyword evidence="2" id="KW-1185">Reference proteome</keyword>